<sequence length="249" mass="27748">MWKFLALLPCLLFVAEVKGDCSDLLACENTIPDADVISEDHGLVSMMNEAEAVDYLCMELDNLTSCITNRLDTCDDAIVKNDVRMSKDIVEYMCSAEGRPVVLRLASSDCAQNPLLEVQVQVMLQGCLDTFTFELQLEALNAAFHRREFEMSDACPFIDQLRTCLIQGATNMCDADMGTFVANVWDIAVGNQFAQFGCTQNLVQSRRYVKRALPMLSKRLAAISKLKLKRELAAQKVGDIARCHKPCTD</sequence>
<keyword evidence="1" id="KW-0732">Signal</keyword>
<dbReference type="EMBL" id="BLXT01002301">
    <property type="protein sequence ID" value="GFN92973.1"/>
    <property type="molecule type" value="Genomic_DNA"/>
</dbReference>
<evidence type="ECO:0000256" key="1">
    <source>
        <dbReference type="SAM" id="SignalP"/>
    </source>
</evidence>
<comment type="caution">
    <text evidence="2">The sequence shown here is derived from an EMBL/GenBank/DDBJ whole genome shotgun (WGS) entry which is preliminary data.</text>
</comment>
<dbReference type="Proteomes" id="UP000735302">
    <property type="component" value="Unassembled WGS sequence"/>
</dbReference>
<accession>A0AAV3ZF28</accession>
<reference evidence="2 3" key="1">
    <citation type="journal article" date="2021" name="Elife">
        <title>Chloroplast acquisition without the gene transfer in kleptoplastic sea slugs, Plakobranchus ocellatus.</title>
        <authorList>
            <person name="Maeda T."/>
            <person name="Takahashi S."/>
            <person name="Yoshida T."/>
            <person name="Shimamura S."/>
            <person name="Takaki Y."/>
            <person name="Nagai Y."/>
            <person name="Toyoda A."/>
            <person name="Suzuki Y."/>
            <person name="Arimoto A."/>
            <person name="Ishii H."/>
            <person name="Satoh N."/>
            <person name="Nishiyama T."/>
            <person name="Hasebe M."/>
            <person name="Maruyama T."/>
            <person name="Minagawa J."/>
            <person name="Obokata J."/>
            <person name="Shigenobu S."/>
        </authorList>
    </citation>
    <scope>NUCLEOTIDE SEQUENCE [LARGE SCALE GENOMIC DNA]</scope>
</reference>
<evidence type="ECO:0008006" key="4">
    <source>
        <dbReference type="Google" id="ProtNLM"/>
    </source>
</evidence>
<dbReference type="AlphaFoldDB" id="A0AAV3ZF28"/>
<gene>
    <name evidence="2" type="ORF">PoB_001947900</name>
</gene>
<evidence type="ECO:0000313" key="2">
    <source>
        <dbReference type="EMBL" id="GFN92973.1"/>
    </source>
</evidence>
<evidence type="ECO:0000313" key="3">
    <source>
        <dbReference type="Proteomes" id="UP000735302"/>
    </source>
</evidence>
<name>A0AAV3ZF28_9GAST</name>
<proteinExistence type="predicted"/>
<feature type="chain" id="PRO_5043797468" description="Secreted protein" evidence="1">
    <location>
        <begin position="20"/>
        <end position="249"/>
    </location>
</feature>
<feature type="signal peptide" evidence="1">
    <location>
        <begin position="1"/>
        <end position="19"/>
    </location>
</feature>
<protein>
    <recommendedName>
        <fullName evidence="4">Secreted protein</fullName>
    </recommendedName>
</protein>
<keyword evidence="3" id="KW-1185">Reference proteome</keyword>
<organism evidence="2 3">
    <name type="scientific">Plakobranchus ocellatus</name>
    <dbReference type="NCBI Taxonomy" id="259542"/>
    <lineage>
        <taxon>Eukaryota</taxon>
        <taxon>Metazoa</taxon>
        <taxon>Spiralia</taxon>
        <taxon>Lophotrochozoa</taxon>
        <taxon>Mollusca</taxon>
        <taxon>Gastropoda</taxon>
        <taxon>Heterobranchia</taxon>
        <taxon>Euthyneura</taxon>
        <taxon>Panpulmonata</taxon>
        <taxon>Sacoglossa</taxon>
        <taxon>Placobranchoidea</taxon>
        <taxon>Plakobranchidae</taxon>
        <taxon>Plakobranchus</taxon>
    </lineage>
</organism>